<sequence length="237" mass="26234">MDVNQLIEEVMARVATQLSETEPSAQKKAEEPQKPRWLVLTDPQGDGGPSVVADPRLEVQYCLEEVSVEPGTDFGAYEGIILKGLRCSTVGQLAAGTGGSPYVETIMSALLLGKRIVAPREGIQLFSIPQSERGPYWRLFEKQLDGLKTLGLEVCDRVELMHCLENDAPVPLGPEEIPKEIPGETRVATIEKHIITEVDIVKANREKPQIIYIPGHAILTDMAQEFIDDCEFSVERR</sequence>
<dbReference type="EMBL" id="FNRK01000016">
    <property type="protein sequence ID" value="SEA61588.1"/>
    <property type="molecule type" value="Genomic_DNA"/>
</dbReference>
<keyword evidence="3" id="KW-1185">Reference proteome</keyword>
<dbReference type="STRING" id="81409.SAMN04515656_11638"/>
<reference evidence="2 3" key="1">
    <citation type="submission" date="2016-10" db="EMBL/GenBank/DDBJ databases">
        <authorList>
            <person name="de Groot N.N."/>
        </authorList>
    </citation>
    <scope>NUCLEOTIDE SEQUENCE [LARGE SCALE GENOMIC DNA]</scope>
    <source>
        <strain evidence="2 3">SR12</strain>
    </source>
</reference>
<accession>A0A1H4CMP4</accession>
<feature type="region of interest" description="Disordered" evidence="1">
    <location>
        <begin position="17"/>
        <end position="46"/>
    </location>
</feature>
<dbReference type="AlphaFoldDB" id="A0A1H4CMP4"/>
<protein>
    <submittedName>
        <fullName evidence="2">Uncharacterized protein</fullName>
    </submittedName>
</protein>
<dbReference type="OrthoDB" id="2066004at2"/>
<evidence type="ECO:0000313" key="2">
    <source>
        <dbReference type="EMBL" id="SEA61588.1"/>
    </source>
</evidence>
<organism evidence="2 3">
    <name type="scientific">Eubacterium aggregans</name>
    <dbReference type="NCBI Taxonomy" id="81409"/>
    <lineage>
        <taxon>Bacteria</taxon>
        <taxon>Bacillati</taxon>
        <taxon>Bacillota</taxon>
        <taxon>Clostridia</taxon>
        <taxon>Eubacteriales</taxon>
        <taxon>Eubacteriaceae</taxon>
        <taxon>Eubacterium</taxon>
    </lineage>
</organism>
<evidence type="ECO:0000313" key="3">
    <source>
        <dbReference type="Proteomes" id="UP000199394"/>
    </source>
</evidence>
<evidence type="ECO:0000256" key="1">
    <source>
        <dbReference type="SAM" id="MobiDB-lite"/>
    </source>
</evidence>
<dbReference type="RefSeq" id="WP_090308211.1">
    <property type="nucleotide sequence ID" value="NZ_FNRK01000016.1"/>
</dbReference>
<feature type="compositionally biased region" description="Basic and acidic residues" evidence="1">
    <location>
        <begin position="25"/>
        <end position="34"/>
    </location>
</feature>
<name>A0A1H4CMP4_9FIRM</name>
<gene>
    <name evidence="2" type="ORF">SAMN04515656_11638</name>
</gene>
<proteinExistence type="predicted"/>
<dbReference type="Proteomes" id="UP000199394">
    <property type="component" value="Unassembled WGS sequence"/>
</dbReference>